<dbReference type="PANTHER" id="PTHR47786">
    <property type="entry name" value="ALPHA-1,4-GLUCAN:MALTOSE-1-PHOSPHATE MALTOSYLTRANSFERASE"/>
    <property type="match status" value="1"/>
</dbReference>
<dbReference type="HOGENOM" id="CLU_032719_1_0_0"/>
<feature type="domain" description="Glycosyl hydrolase family 13 catalytic" evidence="2">
    <location>
        <begin position="50"/>
        <end position="369"/>
    </location>
</feature>
<dbReference type="AlphaFoldDB" id="B1ZWN0"/>
<dbReference type="InterPro" id="IPR013780">
    <property type="entry name" value="Glyco_hydro_b"/>
</dbReference>
<dbReference type="RefSeq" id="WP_012373695.1">
    <property type="nucleotide sequence ID" value="NC_010571.1"/>
</dbReference>
<evidence type="ECO:0000259" key="2">
    <source>
        <dbReference type="SMART" id="SM00642"/>
    </source>
</evidence>
<dbReference type="Pfam" id="PF00128">
    <property type="entry name" value="Alpha-amylase"/>
    <property type="match status" value="1"/>
</dbReference>
<proteinExistence type="predicted"/>
<reference evidence="3 4" key="1">
    <citation type="journal article" date="2011" name="J. Bacteriol.">
        <title>Genome sequence of the verrucomicrobium Opitutus terrae PB90-1, an abundant inhabitant of rice paddy soil ecosystems.</title>
        <authorList>
            <person name="van Passel M.W."/>
            <person name="Kant R."/>
            <person name="Palva A."/>
            <person name="Copeland A."/>
            <person name="Lucas S."/>
            <person name="Lapidus A."/>
            <person name="Glavina del Rio T."/>
            <person name="Pitluck S."/>
            <person name="Goltsman E."/>
            <person name="Clum A."/>
            <person name="Sun H."/>
            <person name="Schmutz J."/>
            <person name="Larimer F.W."/>
            <person name="Land M.L."/>
            <person name="Hauser L."/>
            <person name="Kyrpides N."/>
            <person name="Mikhailova N."/>
            <person name="Richardson P.P."/>
            <person name="Janssen P.H."/>
            <person name="de Vos W.M."/>
            <person name="Smidt H."/>
        </authorList>
    </citation>
    <scope>NUCLEOTIDE SEQUENCE [LARGE SCALE GENOMIC DNA]</scope>
    <source>
        <strain evidence="4">DSM 11246 / JCM 15787 / PB90-1</strain>
    </source>
</reference>
<dbReference type="InterPro" id="IPR006047">
    <property type="entry name" value="GH13_cat_dom"/>
</dbReference>
<dbReference type="SUPFAM" id="SSF51011">
    <property type="entry name" value="Glycosyl hydrolase domain"/>
    <property type="match status" value="1"/>
</dbReference>
<dbReference type="PROSITE" id="PS51257">
    <property type="entry name" value="PROKAR_LIPOPROTEIN"/>
    <property type="match status" value="1"/>
</dbReference>
<dbReference type="SMART" id="SM00642">
    <property type="entry name" value="Aamy"/>
    <property type="match status" value="1"/>
</dbReference>
<evidence type="ECO:0000313" key="3">
    <source>
        <dbReference type="EMBL" id="ACB74157.1"/>
    </source>
</evidence>
<gene>
    <name evidence="3" type="ordered locus">Oter_0869</name>
</gene>
<dbReference type="eggNOG" id="COG0366">
    <property type="taxonomic scope" value="Bacteria"/>
</dbReference>
<feature type="signal peptide" evidence="1">
    <location>
        <begin position="1"/>
        <end position="24"/>
    </location>
</feature>
<dbReference type="GO" id="GO:0005975">
    <property type="term" value="P:carbohydrate metabolic process"/>
    <property type="evidence" value="ECO:0007669"/>
    <property type="project" value="InterPro"/>
</dbReference>
<dbReference type="Gene3D" id="3.20.20.80">
    <property type="entry name" value="Glycosidases"/>
    <property type="match status" value="1"/>
</dbReference>
<dbReference type="SUPFAM" id="SSF51445">
    <property type="entry name" value="(Trans)glycosidases"/>
    <property type="match status" value="1"/>
</dbReference>
<keyword evidence="4" id="KW-1185">Reference proteome</keyword>
<dbReference type="PANTHER" id="PTHR47786:SF2">
    <property type="entry name" value="GLYCOSYL HYDROLASE FAMILY 13 CATALYTIC DOMAIN-CONTAINING PROTEIN"/>
    <property type="match status" value="1"/>
</dbReference>
<organism evidence="3 4">
    <name type="scientific">Opitutus terrae (strain DSM 11246 / JCM 15787 / PB90-1)</name>
    <dbReference type="NCBI Taxonomy" id="452637"/>
    <lineage>
        <taxon>Bacteria</taxon>
        <taxon>Pseudomonadati</taxon>
        <taxon>Verrucomicrobiota</taxon>
        <taxon>Opitutia</taxon>
        <taxon>Opitutales</taxon>
        <taxon>Opitutaceae</taxon>
        <taxon>Opitutus</taxon>
    </lineage>
</organism>
<feature type="chain" id="PRO_5002772795" evidence="1">
    <location>
        <begin position="25"/>
        <end position="459"/>
    </location>
</feature>
<sequence>MTKSPRLLVSACVALAGCASVLFSAEPPQICAGQPALGQPEWVRTATIYEVNVRQYSPAGNFAAVTADLPRLRDLGVNVLWLMPIHPIGEHNRKGPLGSYYAVRDYYGVNTEFGTKEDFKRLVDSAHAAGLRVILDWVGNHTAWDNPLTQQNPDYFVRDAKGSFVPPTGFDWTDVIQLDFSNPAVLDYQAGAMAYWIENFGVDGYRCDFATGVPTAFWNQLTARLRAIRPDLFMLAESELPQHQLAAFNASYGFDMMHTFNAVAQGHVGVSGIDDTLARSRVRLPAGGALLYYTSNHDENSWQGTEFERLGGGATPLAVLSFALDGIPLIYNGQEIGVNRRLEFFERDPIQWTTAHPLTAFYRTLCQLKHAHPAMRTGTPMRRLATTQNDSLYVLVREAGSHRVVVMLNLTARDVTADCHDAALAGSWRDAFTGENLVLPAGSTLALRAWSYRVLASQP</sequence>
<dbReference type="KEGG" id="ote:Oter_0869"/>
<dbReference type="Gene3D" id="2.60.40.1180">
    <property type="entry name" value="Golgi alpha-mannosidase II"/>
    <property type="match status" value="1"/>
</dbReference>
<accession>B1ZWN0</accession>
<dbReference type="InterPro" id="IPR017853">
    <property type="entry name" value="GH"/>
</dbReference>
<dbReference type="EMBL" id="CP001032">
    <property type="protein sequence ID" value="ACB74157.1"/>
    <property type="molecule type" value="Genomic_DNA"/>
</dbReference>
<name>B1ZWN0_OPITP</name>
<evidence type="ECO:0000313" key="4">
    <source>
        <dbReference type="Proteomes" id="UP000007013"/>
    </source>
</evidence>
<keyword evidence="1" id="KW-0732">Signal</keyword>
<dbReference type="CDD" id="cd11313">
    <property type="entry name" value="AmyAc_arch_bac_AmyA"/>
    <property type="match status" value="1"/>
</dbReference>
<protein>
    <submittedName>
        <fullName evidence="3">Alpha amylase catalytic region</fullName>
    </submittedName>
</protein>
<dbReference type="OrthoDB" id="9805159at2"/>
<dbReference type="CAZy" id="GH13">
    <property type="family name" value="Glycoside Hydrolase Family 13"/>
</dbReference>
<dbReference type="Proteomes" id="UP000007013">
    <property type="component" value="Chromosome"/>
</dbReference>
<dbReference type="STRING" id="452637.Oter_0869"/>
<evidence type="ECO:0000256" key="1">
    <source>
        <dbReference type="SAM" id="SignalP"/>
    </source>
</evidence>